<dbReference type="PANTHER" id="PTHR48048:SF45">
    <property type="entry name" value="GLYCOSYLTRANSFERASE"/>
    <property type="match status" value="1"/>
</dbReference>
<reference evidence="3 4" key="1">
    <citation type="submission" date="2023-12" db="EMBL/GenBank/DDBJ databases">
        <title>A high-quality genome assembly for Dillenia turbinata (Dilleniales).</title>
        <authorList>
            <person name="Chanderbali A."/>
        </authorList>
    </citation>
    <scope>NUCLEOTIDE SEQUENCE [LARGE SCALE GENOMIC DNA]</scope>
    <source>
        <strain evidence="3">LSX21</strain>
        <tissue evidence="3">Leaf</tissue>
    </source>
</reference>
<dbReference type="SUPFAM" id="SSF53756">
    <property type="entry name" value="UDP-Glycosyltransferase/glycogen phosphorylase"/>
    <property type="match status" value="1"/>
</dbReference>
<dbReference type="AlphaFoldDB" id="A0AAN8USH2"/>
<dbReference type="Proteomes" id="UP001370490">
    <property type="component" value="Unassembled WGS sequence"/>
</dbReference>
<evidence type="ECO:0000256" key="2">
    <source>
        <dbReference type="SAM" id="Coils"/>
    </source>
</evidence>
<accession>A0AAN8USH2</accession>
<gene>
    <name evidence="3" type="ORF">RJ641_015698</name>
</gene>
<dbReference type="PANTHER" id="PTHR48048">
    <property type="entry name" value="GLYCOSYLTRANSFERASE"/>
    <property type="match status" value="1"/>
</dbReference>
<proteinExistence type="inferred from homology"/>
<keyword evidence="2" id="KW-0175">Coiled coil</keyword>
<evidence type="ECO:0000313" key="3">
    <source>
        <dbReference type="EMBL" id="KAK6919794.1"/>
    </source>
</evidence>
<dbReference type="EMBL" id="JBAMMX010000021">
    <property type="protein sequence ID" value="KAK6919794.1"/>
    <property type="molecule type" value="Genomic_DNA"/>
</dbReference>
<comment type="similarity">
    <text evidence="1">Belongs to the UDP-glycosyltransferase family.</text>
</comment>
<protein>
    <submittedName>
        <fullName evidence="3">Uncharacterized protein</fullName>
    </submittedName>
</protein>
<dbReference type="InterPro" id="IPR050481">
    <property type="entry name" value="UDP-glycosyltransf_plant"/>
</dbReference>
<feature type="coiled-coil region" evidence="2">
    <location>
        <begin position="255"/>
        <end position="282"/>
    </location>
</feature>
<dbReference type="Gene3D" id="3.40.50.2000">
    <property type="entry name" value="Glycogen Phosphorylase B"/>
    <property type="match status" value="2"/>
</dbReference>
<organism evidence="3 4">
    <name type="scientific">Dillenia turbinata</name>
    <dbReference type="NCBI Taxonomy" id="194707"/>
    <lineage>
        <taxon>Eukaryota</taxon>
        <taxon>Viridiplantae</taxon>
        <taxon>Streptophyta</taxon>
        <taxon>Embryophyta</taxon>
        <taxon>Tracheophyta</taxon>
        <taxon>Spermatophyta</taxon>
        <taxon>Magnoliopsida</taxon>
        <taxon>eudicotyledons</taxon>
        <taxon>Gunneridae</taxon>
        <taxon>Pentapetalae</taxon>
        <taxon>Dilleniales</taxon>
        <taxon>Dilleniaceae</taxon>
        <taxon>Dillenia</taxon>
    </lineage>
</organism>
<dbReference type="GO" id="GO:0035251">
    <property type="term" value="F:UDP-glucosyltransferase activity"/>
    <property type="evidence" value="ECO:0007669"/>
    <property type="project" value="InterPro"/>
</dbReference>
<keyword evidence="4" id="KW-1185">Reference proteome</keyword>
<evidence type="ECO:0000313" key="4">
    <source>
        <dbReference type="Proteomes" id="UP001370490"/>
    </source>
</evidence>
<sequence length="309" mass="34237">MIKSAELVLFPAPAIGHIVSMVELAKLLLERHPHISITLLLLKLPYYSSVDSYTNSLSHSLVTPRIRLVHLPPQSVQPPRSLTFFTGFLELHKPLVRDVVAELSRSDSTQLAALVVDMFCSAVNDVADEFGVPLYVFFTSGAVCADILLHMRRLHDEEGVDFLGELSDLGGELKLARPLLNLNGHAGNADGSHEYEDIMGWLEGQPPSSVVFLCFGSMGSFDEDQDREIARGLELSNQRKEPMVDANDTNDLVSAEEIRRAVESLMEQENEVRRKVKRMSEACRKAVGDGGSSYSSLGRLIDDIFKNFP</sequence>
<comment type="caution">
    <text evidence="3">The sequence shown here is derived from an EMBL/GenBank/DDBJ whole genome shotgun (WGS) entry which is preliminary data.</text>
</comment>
<name>A0AAN8USH2_9MAGN</name>
<evidence type="ECO:0000256" key="1">
    <source>
        <dbReference type="ARBA" id="ARBA00009995"/>
    </source>
</evidence>